<evidence type="ECO:0000313" key="2">
    <source>
        <dbReference type="EMBL" id="KPZ09787.1"/>
    </source>
</evidence>
<sequence length="55" mass="6283">MSTFYFKDLSMTVSFLRKVVVVVAYAGLTYKARRASFGLLLLLPWVLMGEVCFSR</sequence>
<feature type="transmembrane region" description="Helical" evidence="1">
    <location>
        <begin position="12"/>
        <end position="30"/>
    </location>
</feature>
<comment type="caution">
    <text evidence="2">The sequence shown here is derived from an EMBL/GenBank/DDBJ whole genome shotgun (WGS) entry which is preliminary data.</text>
</comment>
<reference evidence="2 3" key="1">
    <citation type="submission" date="2015-09" db="EMBL/GenBank/DDBJ databases">
        <title>Genome announcement of multiple Pseudomonas syringae strains.</title>
        <authorList>
            <person name="Thakur S."/>
            <person name="Wang P.W."/>
            <person name="Gong Y."/>
            <person name="Weir B.S."/>
            <person name="Guttman D.S."/>
        </authorList>
    </citation>
    <scope>NUCLEOTIDE SEQUENCE [LARGE SCALE GENOMIC DNA]</scope>
    <source>
        <strain evidence="2 3">ICMP16929</strain>
    </source>
</reference>
<accession>A0A0Q0CLU6</accession>
<name>A0A0Q0CLU6_PSESX</name>
<gene>
    <name evidence="2" type="ORF">ALO94_04425</name>
</gene>
<keyword evidence="1" id="KW-0472">Membrane</keyword>
<evidence type="ECO:0000313" key="3">
    <source>
        <dbReference type="Proteomes" id="UP000050384"/>
    </source>
</evidence>
<evidence type="ECO:0000256" key="1">
    <source>
        <dbReference type="SAM" id="Phobius"/>
    </source>
</evidence>
<dbReference type="Proteomes" id="UP000050384">
    <property type="component" value="Unassembled WGS sequence"/>
</dbReference>
<keyword evidence="1" id="KW-0812">Transmembrane</keyword>
<keyword evidence="1" id="KW-1133">Transmembrane helix</keyword>
<proteinExistence type="predicted"/>
<dbReference type="AlphaFoldDB" id="A0A0Q0CLU6"/>
<organism evidence="2 3">
    <name type="scientific">Pseudomonas syringae pv. spinaceae</name>
    <dbReference type="NCBI Taxonomy" id="264459"/>
    <lineage>
        <taxon>Bacteria</taxon>
        <taxon>Pseudomonadati</taxon>
        <taxon>Pseudomonadota</taxon>
        <taxon>Gammaproteobacteria</taxon>
        <taxon>Pseudomonadales</taxon>
        <taxon>Pseudomonadaceae</taxon>
        <taxon>Pseudomonas</taxon>
        <taxon>Pseudomonas syringae</taxon>
    </lineage>
</organism>
<dbReference type="PATRIC" id="fig|264459.3.peg.6887"/>
<protein>
    <submittedName>
        <fullName evidence="2">Uncharacterized protein</fullName>
    </submittedName>
</protein>
<dbReference type="EMBL" id="LJRI01000203">
    <property type="protein sequence ID" value="KPZ09787.1"/>
    <property type="molecule type" value="Genomic_DNA"/>
</dbReference>
<feature type="transmembrane region" description="Helical" evidence="1">
    <location>
        <begin position="36"/>
        <end position="53"/>
    </location>
</feature>